<dbReference type="EMBL" id="JAINUG010000011">
    <property type="protein sequence ID" value="KAJ8414725.1"/>
    <property type="molecule type" value="Genomic_DNA"/>
</dbReference>
<feature type="compositionally biased region" description="Polar residues" evidence="1">
    <location>
        <begin position="285"/>
        <end position="297"/>
    </location>
</feature>
<comment type="caution">
    <text evidence="2">The sequence shown here is derived from an EMBL/GenBank/DDBJ whole genome shotgun (WGS) entry which is preliminary data.</text>
</comment>
<feature type="compositionally biased region" description="Low complexity" evidence="1">
    <location>
        <begin position="298"/>
        <end position="307"/>
    </location>
</feature>
<proteinExistence type="predicted"/>
<name>A0AAD7T5F1_9TELE</name>
<sequence length="322" mass="36170">MQFPEAASRAKLQYSLLPNQPSTQRPAPIPGSIQRRETKIIVRTAASVKTRILTGPLENIVLNIVQARYRSLSKSVMSVPGLSHLVVNEVLKRVKKECKQLTSLKFNSVLRQTAPSALKDFQWMKVWAEWRTTAPTFLRFLEFASAASIETATAEGKQPGMGKKCVMAMAGAALLRARANHMCAPMYRNSLVMHHGRARKRCFEQFARLGICVSHASTLQKFKEMDHKWDSQFLQWKHNVCQAYPTTQHQAEGSATLSTLRDVDSSDENQDKTDSGQGHLDTRHTTNGSSLSESRIMQQSDDQQDQSSRARNAVWEIEVSLS</sequence>
<feature type="region of interest" description="Disordered" evidence="1">
    <location>
        <begin position="251"/>
        <end position="311"/>
    </location>
</feature>
<accession>A0AAD7T5F1</accession>
<evidence type="ECO:0000313" key="2">
    <source>
        <dbReference type="EMBL" id="KAJ8414725.1"/>
    </source>
</evidence>
<feature type="compositionally biased region" description="Basic and acidic residues" evidence="1">
    <location>
        <begin position="261"/>
        <end position="284"/>
    </location>
</feature>
<evidence type="ECO:0000313" key="3">
    <source>
        <dbReference type="Proteomes" id="UP001221898"/>
    </source>
</evidence>
<keyword evidence="3" id="KW-1185">Reference proteome</keyword>
<dbReference type="AlphaFoldDB" id="A0AAD7T5F1"/>
<dbReference type="Proteomes" id="UP001221898">
    <property type="component" value="Unassembled WGS sequence"/>
</dbReference>
<evidence type="ECO:0000256" key="1">
    <source>
        <dbReference type="SAM" id="MobiDB-lite"/>
    </source>
</evidence>
<gene>
    <name evidence="2" type="ORF">AAFF_G00022480</name>
</gene>
<organism evidence="2 3">
    <name type="scientific">Aldrovandia affinis</name>
    <dbReference type="NCBI Taxonomy" id="143900"/>
    <lineage>
        <taxon>Eukaryota</taxon>
        <taxon>Metazoa</taxon>
        <taxon>Chordata</taxon>
        <taxon>Craniata</taxon>
        <taxon>Vertebrata</taxon>
        <taxon>Euteleostomi</taxon>
        <taxon>Actinopterygii</taxon>
        <taxon>Neopterygii</taxon>
        <taxon>Teleostei</taxon>
        <taxon>Notacanthiformes</taxon>
        <taxon>Halosauridae</taxon>
        <taxon>Aldrovandia</taxon>
    </lineage>
</organism>
<reference evidence="2" key="1">
    <citation type="journal article" date="2023" name="Science">
        <title>Genome structures resolve the early diversification of teleost fishes.</title>
        <authorList>
            <person name="Parey E."/>
            <person name="Louis A."/>
            <person name="Montfort J."/>
            <person name="Bouchez O."/>
            <person name="Roques C."/>
            <person name="Iampietro C."/>
            <person name="Lluch J."/>
            <person name="Castinel A."/>
            <person name="Donnadieu C."/>
            <person name="Desvignes T."/>
            <person name="Floi Bucao C."/>
            <person name="Jouanno E."/>
            <person name="Wen M."/>
            <person name="Mejri S."/>
            <person name="Dirks R."/>
            <person name="Jansen H."/>
            <person name="Henkel C."/>
            <person name="Chen W.J."/>
            <person name="Zahm M."/>
            <person name="Cabau C."/>
            <person name="Klopp C."/>
            <person name="Thompson A.W."/>
            <person name="Robinson-Rechavi M."/>
            <person name="Braasch I."/>
            <person name="Lecointre G."/>
            <person name="Bobe J."/>
            <person name="Postlethwait J.H."/>
            <person name="Berthelot C."/>
            <person name="Roest Crollius H."/>
            <person name="Guiguen Y."/>
        </authorList>
    </citation>
    <scope>NUCLEOTIDE SEQUENCE</scope>
    <source>
        <strain evidence="2">NC1722</strain>
    </source>
</reference>
<protein>
    <submittedName>
        <fullName evidence="2">Uncharacterized protein</fullName>
    </submittedName>
</protein>